<proteinExistence type="predicted"/>
<name>A0A0A9CZI9_ARUDO</name>
<dbReference type="AlphaFoldDB" id="A0A0A9CZI9"/>
<reference evidence="1" key="2">
    <citation type="journal article" date="2015" name="Data Brief">
        <title>Shoot transcriptome of the giant reed, Arundo donax.</title>
        <authorList>
            <person name="Barrero R.A."/>
            <person name="Guerrero F.D."/>
            <person name="Moolhuijzen P."/>
            <person name="Goolsby J.A."/>
            <person name="Tidwell J."/>
            <person name="Bellgard S.E."/>
            <person name="Bellgard M.I."/>
        </authorList>
    </citation>
    <scope>NUCLEOTIDE SEQUENCE</scope>
    <source>
        <tissue evidence="1">Shoot tissue taken approximately 20 cm above the soil surface</tissue>
    </source>
</reference>
<dbReference type="EMBL" id="GBRH01220983">
    <property type="protein sequence ID" value="JAD76912.1"/>
    <property type="molecule type" value="Transcribed_RNA"/>
</dbReference>
<evidence type="ECO:0000313" key="1">
    <source>
        <dbReference type="EMBL" id="JAD76912.1"/>
    </source>
</evidence>
<sequence>MNISGAMLHAFMDLVVICKFSVSSKQYATKELRTESIVPLQKKAGLPQFRRCSLLNIIFLRWSVKFKMNRNVDVLDNCKV</sequence>
<protein>
    <submittedName>
        <fullName evidence="1">Uncharacterized protein</fullName>
    </submittedName>
</protein>
<organism evidence="1">
    <name type="scientific">Arundo donax</name>
    <name type="common">Giant reed</name>
    <name type="synonym">Donax arundinaceus</name>
    <dbReference type="NCBI Taxonomy" id="35708"/>
    <lineage>
        <taxon>Eukaryota</taxon>
        <taxon>Viridiplantae</taxon>
        <taxon>Streptophyta</taxon>
        <taxon>Embryophyta</taxon>
        <taxon>Tracheophyta</taxon>
        <taxon>Spermatophyta</taxon>
        <taxon>Magnoliopsida</taxon>
        <taxon>Liliopsida</taxon>
        <taxon>Poales</taxon>
        <taxon>Poaceae</taxon>
        <taxon>PACMAD clade</taxon>
        <taxon>Arundinoideae</taxon>
        <taxon>Arundineae</taxon>
        <taxon>Arundo</taxon>
    </lineage>
</organism>
<reference evidence="1" key="1">
    <citation type="submission" date="2014-09" db="EMBL/GenBank/DDBJ databases">
        <authorList>
            <person name="Magalhaes I.L.F."/>
            <person name="Oliveira U."/>
            <person name="Santos F.R."/>
            <person name="Vidigal T.H.D.A."/>
            <person name="Brescovit A.D."/>
            <person name="Santos A.J."/>
        </authorList>
    </citation>
    <scope>NUCLEOTIDE SEQUENCE</scope>
    <source>
        <tissue evidence="1">Shoot tissue taken approximately 20 cm above the soil surface</tissue>
    </source>
</reference>
<accession>A0A0A9CZI9</accession>